<keyword evidence="2" id="KW-0732">Signal</keyword>
<dbReference type="AlphaFoldDB" id="A0AAN9G7L4"/>
<protein>
    <recommendedName>
        <fullName evidence="3">C-type lectin domain-containing protein</fullName>
    </recommendedName>
</protein>
<comment type="caution">
    <text evidence="4">The sequence shown here is derived from an EMBL/GenBank/DDBJ whole genome shotgun (WGS) entry which is preliminary data.</text>
</comment>
<dbReference type="SMART" id="SM00034">
    <property type="entry name" value="CLECT"/>
    <property type="match status" value="1"/>
</dbReference>
<sequence length="158" mass="17406">MADRTYIVVVIVLLGILQVRCGGCPDGWQSHAQSCYTFLRESYNWFDAKVACDVLGAGLVEIQSAEENNYVAGLIRSHGATQSWIGLEDILEEGVFLWVSSKEPPEQTFWSPNGPDDRYSGEDCAAMTSTGGWFDGMCENTHRTFVCEMPAPEDAIIG</sequence>
<dbReference type="EMBL" id="JBAMIC010000013">
    <property type="protein sequence ID" value="KAK7097639.1"/>
    <property type="molecule type" value="Genomic_DNA"/>
</dbReference>
<dbReference type="PROSITE" id="PS50041">
    <property type="entry name" value="C_TYPE_LECTIN_2"/>
    <property type="match status" value="1"/>
</dbReference>
<gene>
    <name evidence="4" type="ORF">V1264_004586</name>
</gene>
<dbReference type="PROSITE" id="PS00615">
    <property type="entry name" value="C_TYPE_LECTIN_1"/>
    <property type="match status" value="1"/>
</dbReference>
<dbReference type="SUPFAM" id="SSF56436">
    <property type="entry name" value="C-type lectin-like"/>
    <property type="match status" value="1"/>
</dbReference>
<dbReference type="PANTHER" id="PTHR22803">
    <property type="entry name" value="MANNOSE, PHOSPHOLIPASE, LECTIN RECEPTOR RELATED"/>
    <property type="match status" value="1"/>
</dbReference>
<accession>A0AAN9G7L4</accession>
<dbReference type="InterPro" id="IPR018378">
    <property type="entry name" value="C-type_lectin_CS"/>
</dbReference>
<proteinExistence type="predicted"/>
<dbReference type="InterPro" id="IPR001304">
    <property type="entry name" value="C-type_lectin-like"/>
</dbReference>
<feature type="chain" id="PRO_5043049497" description="C-type lectin domain-containing protein" evidence="2">
    <location>
        <begin position="22"/>
        <end position="158"/>
    </location>
</feature>
<dbReference type="InterPro" id="IPR016186">
    <property type="entry name" value="C-type_lectin-like/link_sf"/>
</dbReference>
<dbReference type="Gene3D" id="3.10.100.10">
    <property type="entry name" value="Mannose-Binding Protein A, subunit A"/>
    <property type="match status" value="1"/>
</dbReference>
<evidence type="ECO:0000256" key="2">
    <source>
        <dbReference type="SAM" id="SignalP"/>
    </source>
</evidence>
<evidence type="ECO:0000313" key="4">
    <source>
        <dbReference type="EMBL" id="KAK7097639.1"/>
    </source>
</evidence>
<reference evidence="4 5" key="1">
    <citation type="submission" date="2024-02" db="EMBL/GenBank/DDBJ databases">
        <title>Chromosome-scale genome assembly of the rough periwinkle Littorina saxatilis.</title>
        <authorList>
            <person name="De Jode A."/>
            <person name="Faria R."/>
            <person name="Formenti G."/>
            <person name="Sims Y."/>
            <person name="Smith T.P."/>
            <person name="Tracey A."/>
            <person name="Wood J.M.D."/>
            <person name="Zagrodzka Z.B."/>
            <person name="Johannesson K."/>
            <person name="Butlin R.K."/>
            <person name="Leder E.H."/>
        </authorList>
    </citation>
    <scope>NUCLEOTIDE SEQUENCE [LARGE SCALE GENOMIC DNA]</scope>
    <source>
        <strain evidence="4">Snail1</strain>
        <tissue evidence="4">Muscle</tissue>
    </source>
</reference>
<feature type="signal peptide" evidence="2">
    <location>
        <begin position="1"/>
        <end position="21"/>
    </location>
</feature>
<evidence type="ECO:0000259" key="3">
    <source>
        <dbReference type="PROSITE" id="PS50041"/>
    </source>
</evidence>
<feature type="domain" description="C-type lectin" evidence="3">
    <location>
        <begin position="31"/>
        <end position="139"/>
    </location>
</feature>
<keyword evidence="5" id="KW-1185">Reference proteome</keyword>
<dbReference type="InterPro" id="IPR050111">
    <property type="entry name" value="C-type_lectin/snaclec_domain"/>
</dbReference>
<organism evidence="4 5">
    <name type="scientific">Littorina saxatilis</name>
    <dbReference type="NCBI Taxonomy" id="31220"/>
    <lineage>
        <taxon>Eukaryota</taxon>
        <taxon>Metazoa</taxon>
        <taxon>Spiralia</taxon>
        <taxon>Lophotrochozoa</taxon>
        <taxon>Mollusca</taxon>
        <taxon>Gastropoda</taxon>
        <taxon>Caenogastropoda</taxon>
        <taxon>Littorinimorpha</taxon>
        <taxon>Littorinoidea</taxon>
        <taxon>Littorinidae</taxon>
        <taxon>Littorina</taxon>
    </lineage>
</organism>
<name>A0AAN9G7L4_9CAEN</name>
<evidence type="ECO:0000256" key="1">
    <source>
        <dbReference type="ARBA" id="ARBA00023157"/>
    </source>
</evidence>
<dbReference type="Proteomes" id="UP001374579">
    <property type="component" value="Unassembled WGS sequence"/>
</dbReference>
<evidence type="ECO:0000313" key="5">
    <source>
        <dbReference type="Proteomes" id="UP001374579"/>
    </source>
</evidence>
<keyword evidence="1" id="KW-1015">Disulfide bond</keyword>
<dbReference type="InterPro" id="IPR016187">
    <property type="entry name" value="CTDL_fold"/>
</dbReference>
<dbReference type="Pfam" id="PF00059">
    <property type="entry name" value="Lectin_C"/>
    <property type="match status" value="1"/>
</dbReference>